<comment type="similarity">
    <text evidence="1 10">Belongs to the GatB/GatE family. GatB subfamily.</text>
</comment>
<evidence type="ECO:0000256" key="10">
    <source>
        <dbReference type="HAMAP-Rule" id="MF_00121"/>
    </source>
</evidence>
<sequence>MEFESIIGLEVHAELLTKTKIFCSCKTEFGGEPNTHICPVCMGLPGALPRLNKRVVELGVKAGLVLNCEINKISKMNRKNFYYPDCPKNYQITQDDVPLCKNGYIDIEVADNKYKRIGIERIHIEEDAGKQIHEKNNTLVDFNRAGIPLIEIVSKPDIKTAEEAVLYLTKLKSILSSSNISDCKMEEGSLRCDVNISVKPKDTNEFGVRTEIKNMNSFKALEKALNYEFNRQVNSIKNGERLSSDTRRWDETLQRTIIMRQKEKARDYRYFPDGDLVTINLKDRFMNDIKNTIEELPHEMEERFIKNYNIPKYDARVLTSTLKMAQFFDEVAKISKEPKLASNWIMGDLSRLLNENKTFIENLRFNPSDLANLITLIKEGCISNSIGKQVIEEMFYSGKSPKIIIEEKGLKQNNNKDIIKRLVNEVLDNNPKALDDYKSGKTKIIGFIVGKVMKSTKGRSNPKIVNEIIIEEITRR</sequence>
<dbReference type="PROSITE" id="PS01234">
    <property type="entry name" value="GATB"/>
    <property type="match status" value="1"/>
</dbReference>
<evidence type="ECO:0000313" key="13">
    <source>
        <dbReference type="Proteomes" id="UP000184035"/>
    </source>
</evidence>
<comment type="subunit">
    <text evidence="2 10">Heterotrimer of A, B and C subunits.</text>
</comment>
<dbReference type="InterPro" id="IPR004413">
    <property type="entry name" value="GatB"/>
</dbReference>
<dbReference type="GO" id="GO:0050567">
    <property type="term" value="F:glutaminyl-tRNA synthase (glutamine-hydrolyzing) activity"/>
    <property type="evidence" value="ECO:0007669"/>
    <property type="project" value="UniProtKB-UniRule"/>
</dbReference>
<keyword evidence="13" id="KW-1185">Reference proteome</keyword>
<dbReference type="InterPro" id="IPR018027">
    <property type="entry name" value="Asn/Gln_amidotransferase"/>
</dbReference>
<comment type="catalytic activity">
    <reaction evidence="9 10">
        <text>L-glutamyl-tRNA(Gln) + L-glutamine + ATP + H2O = L-glutaminyl-tRNA(Gln) + L-glutamate + ADP + phosphate + H(+)</text>
        <dbReference type="Rhea" id="RHEA:17521"/>
        <dbReference type="Rhea" id="RHEA-COMP:9681"/>
        <dbReference type="Rhea" id="RHEA-COMP:9684"/>
        <dbReference type="ChEBI" id="CHEBI:15377"/>
        <dbReference type="ChEBI" id="CHEBI:15378"/>
        <dbReference type="ChEBI" id="CHEBI:29985"/>
        <dbReference type="ChEBI" id="CHEBI:30616"/>
        <dbReference type="ChEBI" id="CHEBI:43474"/>
        <dbReference type="ChEBI" id="CHEBI:58359"/>
        <dbReference type="ChEBI" id="CHEBI:78520"/>
        <dbReference type="ChEBI" id="CHEBI:78521"/>
        <dbReference type="ChEBI" id="CHEBI:456216"/>
    </reaction>
</comment>
<dbReference type="AlphaFoldDB" id="A0A1M4YY21"/>
<keyword evidence="6 10" id="KW-0648">Protein biosynthesis</keyword>
<evidence type="ECO:0000256" key="4">
    <source>
        <dbReference type="ARBA" id="ARBA00022741"/>
    </source>
</evidence>
<dbReference type="NCBIfam" id="NF004012">
    <property type="entry name" value="PRK05477.1-2"/>
    <property type="match status" value="1"/>
</dbReference>
<evidence type="ECO:0000256" key="1">
    <source>
        <dbReference type="ARBA" id="ARBA00005306"/>
    </source>
</evidence>
<keyword evidence="3 10" id="KW-0436">Ligase</keyword>
<dbReference type="EMBL" id="FQVM01000033">
    <property type="protein sequence ID" value="SHF10236.1"/>
    <property type="molecule type" value="Genomic_DNA"/>
</dbReference>
<evidence type="ECO:0000259" key="11">
    <source>
        <dbReference type="SMART" id="SM00845"/>
    </source>
</evidence>
<dbReference type="InterPro" id="IPR017958">
    <property type="entry name" value="Gln-tRNA_amidoTrfase_suB_CS"/>
</dbReference>
<evidence type="ECO:0000256" key="7">
    <source>
        <dbReference type="ARBA" id="ARBA00024799"/>
    </source>
</evidence>
<evidence type="ECO:0000256" key="3">
    <source>
        <dbReference type="ARBA" id="ARBA00022598"/>
    </source>
</evidence>
<organism evidence="12 13">
    <name type="scientific">Clostridium fallax</name>
    <dbReference type="NCBI Taxonomy" id="1533"/>
    <lineage>
        <taxon>Bacteria</taxon>
        <taxon>Bacillati</taxon>
        <taxon>Bacillota</taxon>
        <taxon>Clostridia</taxon>
        <taxon>Eubacteriales</taxon>
        <taxon>Clostridiaceae</taxon>
        <taxon>Clostridium</taxon>
    </lineage>
</organism>
<dbReference type="OrthoDB" id="9804078at2"/>
<feature type="domain" description="Asn/Gln amidotransferase" evidence="11">
    <location>
        <begin position="326"/>
        <end position="473"/>
    </location>
</feature>
<dbReference type="RefSeq" id="WP_072897491.1">
    <property type="nucleotide sequence ID" value="NZ_FQVM01000033.1"/>
</dbReference>
<evidence type="ECO:0000256" key="2">
    <source>
        <dbReference type="ARBA" id="ARBA00011123"/>
    </source>
</evidence>
<gene>
    <name evidence="10" type="primary">gatB</name>
    <name evidence="12" type="ORF">SAMN05443638_13333</name>
</gene>
<reference evidence="12 13" key="1">
    <citation type="submission" date="2016-11" db="EMBL/GenBank/DDBJ databases">
        <authorList>
            <person name="Jaros S."/>
            <person name="Januszkiewicz K."/>
            <person name="Wedrychowicz H."/>
        </authorList>
    </citation>
    <scope>NUCLEOTIDE SEQUENCE [LARGE SCALE GENOMIC DNA]</scope>
    <source>
        <strain evidence="12 13">DSM 2631</strain>
    </source>
</reference>
<dbReference type="SUPFAM" id="SSF89095">
    <property type="entry name" value="GatB/YqeY motif"/>
    <property type="match status" value="1"/>
</dbReference>
<dbReference type="Proteomes" id="UP000184035">
    <property type="component" value="Unassembled WGS sequence"/>
</dbReference>
<dbReference type="GO" id="GO:0006412">
    <property type="term" value="P:translation"/>
    <property type="evidence" value="ECO:0007669"/>
    <property type="project" value="UniProtKB-UniRule"/>
</dbReference>
<dbReference type="SUPFAM" id="SSF55931">
    <property type="entry name" value="Glutamine synthetase/guanido kinase"/>
    <property type="match status" value="1"/>
</dbReference>
<evidence type="ECO:0000313" key="12">
    <source>
        <dbReference type="EMBL" id="SHF10236.1"/>
    </source>
</evidence>
<dbReference type="PANTHER" id="PTHR11659">
    <property type="entry name" value="GLUTAMYL-TRNA GLN AMIDOTRANSFERASE SUBUNIT B MITOCHONDRIAL AND PROKARYOTIC PET112-RELATED"/>
    <property type="match status" value="1"/>
</dbReference>
<proteinExistence type="inferred from homology"/>
<dbReference type="InterPro" id="IPR003789">
    <property type="entry name" value="Asn/Gln_tRNA_amidoTrase-B-like"/>
</dbReference>
<dbReference type="Pfam" id="PF02637">
    <property type="entry name" value="GatB_Yqey"/>
    <property type="match status" value="1"/>
</dbReference>
<accession>A0A1M4YY21</accession>
<keyword evidence="5 10" id="KW-0067">ATP-binding</keyword>
<dbReference type="Pfam" id="PF02934">
    <property type="entry name" value="GatB_N"/>
    <property type="match status" value="1"/>
</dbReference>
<dbReference type="GO" id="GO:0050566">
    <property type="term" value="F:asparaginyl-tRNA synthase (glutamine-hydrolyzing) activity"/>
    <property type="evidence" value="ECO:0007669"/>
    <property type="project" value="RHEA"/>
</dbReference>
<comment type="catalytic activity">
    <reaction evidence="8 10">
        <text>L-aspartyl-tRNA(Asn) + L-glutamine + ATP + H2O = L-asparaginyl-tRNA(Asn) + L-glutamate + ADP + phosphate + 2 H(+)</text>
        <dbReference type="Rhea" id="RHEA:14513"/>
        <dbReference type="Rhea" id="RHEA-COMP:9674"/>
        <dbReference type="Rhea" id="RHEA-COMP:9677"/>
        <dbReference type="ChEBI" id="CHEBI:15377"/>
        <dbReference type="ChEBI" id="CHEBI:15378"/>
        <dbReference type="ChEBI" id="CHEBI:29985"/>
        <dbReference type="ChEBI" id="CHEBI:30616"/>
        <dbReference type="ChEBI" id="CHEBI:43474"/>
        <dbReference type="ChEBI" id="CHEBI:58359"/>
        <dbReference type="ChEBI" id="CHEBI:78515"/>
        <dbReference type="ChEBI" id="CHEBI:78516"/>
        <dbReference type="ChEBI" id="CHEBI:456216"/>
    </reaction>
</comment>
<dbReference type="Gene3D" id="1.10.150.380">
    <property type="entry name" value="GatB domain, N-terminal subdomain"/>
    <property type="match status" value="1"/>
</dbReference>
<dbReference type="STRING" id="1533.SAMN05443638_13333"/>
<evidence type="ECO:0000256" key="9">
    <source>
        <dbReference type="ARBA" id="ARBA00047913"/>
    </source>
</evidence>
<comment type="function">
    <text evidence="7 10">Allows the formation of correctly charged Asn-tRNA(Asn) or Gln-tRNA(Gln) through the transamidation of misacylated Asp-tRNA(Asn) or Glu-tRNA(Gln) in organisms which lack either or both of asparaginyl-tRNA or glutaminyl-tRNA synthetases. The reaction takes place in the presence of glutamine and ATP through an activated phospho-Asp-tRNA(Asn) or phospho-Glu-tRNA(Gln).</text>
</comment>
<dbReference type="HAMAP" id="MF_00121">
    <property type="entry name" value="GatB"/>
    <property type="match status" value="1"/>
</dbReference>
<dbReference type="GO" id="GO:0005524">
    <property type="term" value="F:ATP binding"/>
    <property type="evidence" value="ECO:0007669"/>
    <property type="project" value="UniProtKB-KW"/>
</dbReference>
<dbReference type="PANTHER" id="PTHR11659:SF0">
    <property type="entry name" value="GLUTAMYL-TRNA(GLN) AMIDOTRANSFERASE SUBUNIT B, MITOCHONDRIAL"/>
    <property type="match status" value="1"/>
</dbReference>
<dbReference type="NCBIfam" id="TIGR00133">
    <property type="entry name" value="gatB"/>
    <property type="match status" value="1"/>
</dbReference>
<dbReference type="InterPro" id="IPR023168">
    <property type="entry name" value="GatB_Yqey_C_2"/>
</dbReference>
<dbReference type="InterPro" id="IPR017959">
    <property type="entry name" value="Asn/Gln-tRNA_amidoTrfase_suB/E"/>
</dbReference>
<keyword evidence="4 10" id="KW-0547">Nucleotide-binding</keyword>
<dbReference type="NCBIfam" id="NF004014">
    <property type="entry name" value="PRK05477.1-4"/>
    <property type="match status" value="1"/>
</dbReference>
<dbReference type="InterPro" id="IPR042114">
    <property type="entry name" value="GatB_C_1"/>
</dbReference>
<evidence type="ECO:0000256" key="6">
    <source>
        <dbReference type="ARBA" id="ARBA00022917"/>
    </source>
</evidence>
<dbReference type="SMART" id="SM00845">
    <property type="entry name" value="GatB_Yqey"/>
    <property type="match status" value="1"/>
</dbReference>
<evidence type="ECO:0000256" key="8">
    <source>
        <dbReference type="ARBA" id="ARBA00047380"/>
    </source>
</evidence>
<dbReference type="Gene3D" id="1.10.10.410">
    <property type="match status" value="1"/>
</dbReference>
<dbReference type="InterPro" id="IPR006075">
    <property type="entry name" value="Asn/Gln-tRNA_Trfase_suB/E_cat"/>
</dbReference>
<dbReference type="InterPro" id="IPR014746">
    <property type="entry name" value="Gln_synth/guanido_kin_cat_dom"/>
</dbReference>
<dbReference type="FunFam" id="1.10.150.380:FF:000001">
    <property type="entry name" value="Aspartyl/glutamyl-tRNA(Asn/Gln) amidotransferase subunit B"/>
    <property type="match status" value="1"/>
</dbReference>
<dbReference type="GO" id="GO:0016740">
    <property type="term" value="F:transferase activity"/>
    <property type="evidence" value="ECO:0007669"/>
    <property type="project" value="UniProtKB-KW"/>
</dbReference>
<name>A0A1M4YY21_9CLOT</name>
<protein>
    <recommendedName>
        <fullName evidence="10">Aspartyl/glutamyl-tRNA(Asn/Gln) amidotransferase subunit B</fullName>
        <shortName evidence="10">Asp/Glu-ADT subunit B</shortName>
        <ecNumber evidence="10">6.3.5.-</ecNumber>
    </recommendedName>
</protein>
<dbReference type="GO" id="GO:0070681">
    <property type="term" value="P:glutaminyl-tRNAGln biosynthesis via transamidation"/>
    <property type="evidence" value="ECO:0007669"/>
    <property type="project" value="TreeGrafter"/>
</dbReference>
<dbReference type="EC" id="6.3.5.-" evidence="10"/>
<evidence type="ECO:0000256" key="5">
    <source>
        <dbReference type="ARBA" id="ARBA00022840"/>
    </source>
</evidence>
<keyword evidence="12" id="KW-0808">Transferase</keyword>
<dbReference type="FunFam" id="1.10.10.410:FF:000001">
    <property type="entry name" value="Aspartyl/glutamyl-tRNA(Asn/Gln) amidotransferase subunit B"/>
    <property type="match status" value="1"/>
</dbReference>